<accession>A0ACC0L242</accession>
<sequence>MASAWAQKPSSSSSPIPPQRRYDVFLSFSGIDTRNNFTSHLLAALERHGFHTFKDNTNLNRGEDIGYELLKAIEDSRISLVVLSRNYAASGWCLDELVKIMECWKTLQHIVFPIFHGVGPTDVRAQKGSLAEAFNKHAERFKDQSPGSKVEKWKEALTQIANLSGWDLPTLDNGRLKQVWKGTKILGKLKFLYLSHCYYLTRTPDFSGLNNLQELLLNDCIRNNLRTLPDSICNLTRLKKLYLSHCDVSHLPSEIGRLVTLEALILEGNNLVNLPGSICNLACLKNLNLSLCDVSHLPNEIGRLISLQKLNLGGNNLVTLPDSICNLACLEVLSLRQCNVSHLPDGIGMLSSLKWFDLTSNNVSILPNSFSDLASLEILTLSNCGRLQSLPKLPASLCHVDAINCTLLLERIPTEWTMPRMIETYLPGDEVPNWYPYQYTRSKLSLVVPPLVTRRIIGWSLCIVFRIHKKPGLRSCMHIFSKKTEGLRNENKYKTGVTYQDEDRMKLMYFPSIVTGIHLFGGDELEIEISPDDQEKTVPWLTVKKCGIRLIYEDDVDITETNVLRQKMTTMVLIEHLNYWIINSVWCLDELVKIVECRKTLQQIVLPIFYNVEPSDVRAQKGSLAEAFAKHEERLKEGSGGRVEKWRQALTEVANLSGWDLPKVANGLPNSFSDLASLERLYLSNCGRLQSLPEFPASLDFVDASNCTLLERIPAECNMDDRVYMCLGGCDMLAKNNFVNDVMERLDQYKEWSALPGRCGIYLPRDEVPNWFQHRYTGSKFSLVVPPLVTRRILGWILCIVFRTHNKPSIATFMTISYKKTDWGWFEEYMYDIAHVDRDQMLLRYSRSDFTDIHLCGGDELEIEIIPEDSMQTEPWLTVKKCGINLIYEDDEDNTVTNDL</sequence>
<organism evidence="1 2">
    <name type="scientific">Rhododendron molle</name>
    <name type="common">Chinese azalea</name>
    <name type="synonym">Azalea mollis</name>
    <dbReference type="NCBI Taxonomy" id="49168"/>
    <lineage>
        <taxon>Eukaryota</taxon>
        <taxon>Viridiplantae</taxon>
        <taxon>Streptophyta</taxon>
        <taxon>Embryophyta</taxon>
        <taxon>Tracheophyta</taxon>
        <taxon>Spermatophyta</taxon>
        <taxon>Magnoliopsida</taxon>
        <taxon>eudicotyledons</taxon>
        <taxon>Gunneridae</taxon>
        <taxon>Pentapetalae</taxon>
        <taxon>asterids</taxon>
        <taxon>Ericales</taxon>
        <taxon>Ericaceae</taxon>
        <taxon>Ericoideae</taxon>
        <taxon>Rhodoreae</taxon>
        <taxon>Rhododendron</taxon>
    </lineage>
</organism>
<protein>
    <submittedName>
        <fullName evidence="1">Uncharacterized protein</fullName>
    </submittedName>
</protein>
<dbReference type="EMBL" id="CM046400">
    <property type="protein sequence ID" value="KAI8522791.1"/>
    <property type="molecule type" value="Genomic_DNA"/>
</dbReference>
<dbReference type="Proteomes" id="UP001062846">
    <property type="component" value="Chromosome 13"/>
</dbReference>
<keyword evidence="2" id="KW-1185">Reference proteome</keyword>
<reference evidence="1" key="1">
    <citation type="submission" date="2022-02" db="EMBL/GenBank/DDBJ databases">
        <title>Plant Genome Project.</title>
        <authorList>
            <person name="Zhang R.-G."/>
        </authorList>
    </citation>
    <scope>NUCLEOTIDE SEQUENCE</scope>
    <source>
        <strain evidence="1">AT1</strain>
    </source>
</reference>
<evidence type="ECO:0000313" key="2">
    <source>
        <dbReference type="Proteomes" id="UP001062846"/>
    </source>
</evidence>
<proteinExistence type="predicted"/>
<name>A0ACC0L242_RHOML</name>
<gene>
    <name evidence="1" type="ORF">RHMOL_Rhmol13G0024100</name>
</gene>
<comment type="caution">
    <text evidence="1">The sequence shown here is derived from an EMBL/GenBank/DDBJ whole genome shotgun (WGS) entry which is preliminary data.</text>
</comment>
<evidence type="ECO:0000313" key="1">
    <source>
        <dbReference type="EMBL" id="KAI8522791.1"/>
    </source>
</evidence>